<dbReference type="InterPro" id="IPR001079">
    <property type="entry name" value="Galectin_CRD"/>
</dbReference>
<keyword evidence="1 2" id="KW-0430">Lectin</keyword>
<sequence>MNLVTEAGDVALHFNPRYSPTGGYLVLNTGAIHGGWHNEIHPAGYPFPASNVRTRVTARITVQANGFLISGNGINIAHFPYRAGLSYNTVRHITWITPANTILESMKVTY</sequence>
<dbReference type="GO" id="GO:0030246">
    <property type="term" value="F:carbohydrate binding"/>
    <property type="evidence" value="ECO:0007669"/>
    <property type="project" value="UniProtKB-UniRule"/>
</dbReference>
<evidence type="ECO:0000313" key="5">
    <source>
        <dbReference type="Proteomes" id="UP001174909"/>
    </source>
</evidence>
<gene>
    <name evidence="4" type="ORF">GBAR_LOCUS16701</name>
</gene>
<accession>A0AA35SG78</accession>
<dbReference type="SUPFAM" id="SSF49899">
    <property type="entry name" value="Concanavalin A-like lectins/glucanases"/>
    <property type="match status" value="1"/>
</dbReference>
<dbReference type="Pfam" id="PF00337">
    <property type="entry name" value="Gal-bind_lectin"/>
    <property type="match status" value="1"/>
</dbReference>
<evidence type="ECO:0000256" key="1">
    <source>
        <dbReference type="ARBA" id="ARBA00022734"/>
    </source>
</evidence>
<organism evidence="4 5">
    <name type="scientific">Geodia barretti</name>
    <name type="common">Barrett's horny sponge</name>
    <dbReference type="NCBI Taxonomy" id="519541"/>
    <lineage>
        <taxon>Eukaryota</taxon>
        <taxon>Metazoa</taxon>
        <taxon>Porifera</taxon>
        <taxon>Demospongiae</taxon>
        <taxon>Heteroscleromorpha</taxon>
        <taxon>Tetractinellida</taxon>
        <taxon>Astrophorina</taxon>
        <taxon>Geodiidae</taxon>
        <taxon>Geodia</taxon>
    </lineage>
</organism>
<comment type="caution">
    <text evidence="4">The sequence shown here is derived from an EMBL/GenBank/DDBJ whole genome shotgun (WGS) entry which is preliminary data.</text>
</comment>
<name>A0AA35SG78_GEOBA</name>
<dbReference type="PROSITE" id="PS51304">
    <property type="entry name" value="GALECTIN"/>
    <property type="match status" value="1"/>
</dbReference>
<evidence type="ECO:0000256" key="2">
    <source>
        <dbReference type="RuleBase" id="RU102079"/>
    </source>
</evidence>
<dbReference type="EMBL" id="CASHTH010002403">
    <property type="protein sequence ID" value="CAI8029398.1"/>
    <property type="molecule type" value="Genomic_DNA"/>
</dbReference>
<reference evidence="4" key="1">
    <citation type="submission" date="2023-03" db="EMBL/GenBank/DDBJ databases">
        <authorList>
            <person name="Steffen K."/>
            <person name="Cardenas P."/>
        </authorList>
    </citation>
    <scope>NUCLEOTIDE SEQUENCE</scope>
</reference>
<evidence type="ECO:0000313" key="4">
    <source>
        <dbReference type="EMBL" id="CAI8029398.1"/>
    </source>
</evidence>
<dbReference type="InterPro" id="IPR013320">
    <property type="entry name" value="ConA-like_dom_sf"/>
</dbReference>
<feature type="domain" description="Galectin" evidence="3">
    <location>
        <begin position="1"/>
        <end position="109"/>
    </location>
</feature>
<evidence type="ECO:0000259" key="3">
    <source>
        <dbReference type="PROSITE" id="PS51304"/>
    </source>
</evidence>
<dbReference type="Gene3D" id="2.60.120.200">
    <property type="match status" value="1"/>
</dbReference>
<dbReference type="Proteomes" id="UP001174909">
    <property type="component" value="Unassembled WGS sequence"/>
</dbReference>
<protein>
    <recommendedName>
        <fullName evidence="2">Galectin</fullName>
    </recommendedName>
</protein>
<keyword evidence="5" id="KW-1185">Reference proteome</keyword>
<dbReference type="AlphaFoldDB" id="A0AA35SG78"/>
<proteinExistence type="predicted"/>